<feature type="domain" description="ABC transmembrane type-1" evidence="8">
    <location>
        <begin position="130"/>
        <end position="337"/>
    </location>
</feature>
<keyword evidence="2 7" id="KW-0813">Transport</keyword>
<evidence type="ECO:0000256" key="6">
    <source>
        <dbReference type="ARBA" id="ARBA00023136"/>
    </source>
</evidence>
<reference evidence="9 10" key="1">
    <citation type="submission" date="2023-07" db="EMBL/GenBank/DDBJ databases">
        <title>Comparative genomics of wheat-associated soil bacteria to identify genetic determinants of phenazine resistance.</title>
        <authorList>
            <person name="Mouncey N."/>
        </authorList>
    </citation>
    <scope>NUCLEOTIDE SEQUENCE [LARGE SCALE GENOMIC DNA]</scope>
    <source>
        <strain evidence="9 10">W4I11</strain>
    </source>
</reference>
<evidence type="ECO:0000256" key="3">
    <source>
        <dbReference type="ARBA" id="ARBA00022475"/>
    </source>
</evidence>
<comment type="caution">
    <text evidence="9">The sequence shown here is derived from an EMBL/GenBank/DDBJ whole genome shotgun (WGS) entry which is preliminary data.</text>
</comment>
<keyword evidence="3" id="KW-1003">Cell membrane</keyword>
<name>A0ABU0S9I5_9HYPH</name>
<feature type="transmembrane region" description="Helical" evidence="7">
    <location>
        <begin position="134"/>
        <end position="157"/>
    </location>
</feature>
<dbReference type="PANTHER" id="PTHR43163:SF9">
    <property type="entry name" value="ABC TRANSPORTER PERMEASE PROTEIN"/>
    <property type="match status" value="1"/>
</dbReference>
<dbReference type="InterPro" id="IPR035906">
    <property type="entry name" value="MetI-like_sf"/>
</dbReference>
<dbReference type="EMBL" id="JAUSZT010000003">
    <property type="protein sequence ID" value="MDQ0997429.1"/>
    <property type="molecule type" value="Genomic_DNA"/>
</dbReference>
<feature type="transmembrane region" description="Helical" evidence="7">
    <location>
        <begin position="169"/>
        <end position="194"/>
    </location>
</feature>
<dbReference type="CDD" id="cd06261">
    <property type="entry name" value="TM_PBP2"/>
    <property type="match status" value="1"/>
</dbReference>
<organism evidence="9 10">
    <name type="scientific">Phyllobacterium ifriqiyense</name>
    <dbReference type="NCBI Taxonomy" id="314238"/>
    <lineage>
        <taxon>Bacteria</taxon>
        <taxon>Pseudomonadati</taxon>
        <taxon>Pseudomonadota</taxon>
        <taxon>Alphaproteobacteria</taxon>
        <taxon>Hyphomicrobiales</taxon>
        <taxon>Phyllobacteriaceae</taxon>
        <taxon>Phyllobacterium</taxon>
    </lineage>
</organism>
<sequence>MEWGLAHGMRSKIGRGNSVGMLHERWRRRRHDILVMVARRFGFLIPLLVLVTIGVFALAAVSPYDPLDAYMDGRAGELSIAQQAKLVTELRLDAPWYLTWWEWISSLCRGELGISRSYYQPVAQVLRDRLPWTLLLGVTGLMISVVVSLLLGAIAGFRPQSLISRSIGVLTIILQAIPPFVLALSALGLFALSLHWAPTGGLTYPGQPIDFASTVSHLLLPGLVLGVTQIPWLVLSLKDSIAEVLTSDAVRGARVRGIPYPMILRRHVLPTALPPFIALVGARLPELVVGSVLVETIFAWPGLGSALVRSAQSLDFPLLTFLTLAITMLVLIGNLLADVIYVVLDPRVDADA</sequence>
<proteinExistence type="inferred from homology"/>
<keyword evidence="5 7" id="KW-1133">Transmembrane helix</keyword>
<dbReference type="InterPro" id="IPR000515">
    <property type="entry name" value="MetI-like"/>
</dbReference>
<evidence type="ECO:0000256" key="5">
    <source>
        <dbReference type="ARBA" id="ARBA00022989"/>
    </source>
</evidence>
<evidence type="ECO:0000259" key="8">
    <source>
        <dbReference type="PROSITE" id="PS50928"/>
    </source>
</evidence>
<comment type="subcellular location">
    <subcellularLocation>
        <location evidence="1 7">Cell membrane</location>
        <topology evidence="1 7">Multi-pass membrane protein</topology>
    </subcellularLocation>
</comment>
<dbReference type="Gene3D" id="1.10.3720.10">
    <property type="entry name" value="MetI-like"/>
    <property type="match status" value="1"/>
</dbReference>
<feature type="transmembrane region" description="Helical" evidence="7">
    <location>
        <begin position="214"/>
        <end position="235"/>
    </location>
</feature>
<dbReference type="PANTHER" id="PTHR43163">
    <property type="entry name" value="DIPEPTIDE TRANSPORT SYSTEM PERMEASE PROTEIN DPPB-RELATED"/>
    <property type="match status" value="1"/>
</dbReference>
<evidence type="ECO:0000256" key="1">
    <source>
        <dbReference type="ARBA" id="ARBA00004651"/>
    </source>
</evidence>
<evidence type="ECO:0000313" key="9">
    <source>
        <dbReference type="EMBL" id="MDQ0997429.1"/>
    </source>
</evidence>
<keyword evidence="4 7" id="KW-0812">Transmembrane</keyword>
<dbReference type="Pfam" id="PF00528">
    <property type="entry name" value="BPD_transp_1"/>
    <property type="match status" value="1"/>
</dbReference>
<dbReference type="SUPFAM" id="SSF161098">
    <property type="entry name" value="MetI-like"/>
    <property type="match status" value="1"/>
</dbReference>
<protein>
    <submittedName>
        <fullName evidence="9">Peptide/nickel transport system permease protein</fullName>
    </submittedName>
</protein>
<keyword evidence="6 7" id="KW-0472">Membrane</keyword>
<evidence type="ECO:0000256" key="7">
    <source>
        <dbReference type="RuleBase" id="RU363032"/>
    </source>
</evidence>
<evidence type="ECO:0000256" key="2">
    <source>
        <dbReference type="ARBA" id="ARBA00022448"/>
    </source>
</evidence>
<feature type="transmembrane region" description="Helical" evidence="7">
    <location>
        <begin position="318"/>
        <end position="344"/>
    </location>
</feature>
<accession>A0ABU0S9I5</accession>
<keyword evidence="10" id="KW-1185">Reference proteome</keyword>
<evidence type="ECO:0000313" key="10">
    <source>
        <dbReference type="Proteomes" id="UP001237780"/>
    </source>
</evidence>
<dbReference type="Proteomes" id="UP001237780">
    <property type="component" value="Unassembled WGS sequence"/>
</dbReference>
<evidence type="ECO:0000256" key="4">
    <source>
        <dbReference type="ARBA" id="ARBA00022692"/>
    </source>
</evidence>
<dbReference type="PROSITE" id="PS50928">
    <property type="entry name" value="ABC_TM1"/>
    <property type="match status" value="1"/>
</dbReference>
<feature type="transmembrane region" description="Helical" evidence="7">
    <location>
        <begin position="37"/>
        <end position="61"/>
    </location>
</feature>
<comment type="similarity">
    <text evidence="7">Belongs to the binding-protein-dependent transport system permease family.</text>
</comment>
<gene>
    <name evidence="9" type="ORF">QFZ34_002611</name>
</gene>